<sequence length="377" mass="41311">MAAPDEPHRPGAGVRSAVVVVPCDPLQPTLDFFTRRLGFRVDAIFPADAPMIAELSGHGLGLRLQPGGELDGEQPGAHLRLRLRCDDPTTVAGGDRELVAPNGTRVELVEADPGVVLPPEQPELVVTHARDGETWGTGRAGMQYRDVIPGRQGGRFIGSHIRIPTAGPVPDYVHYHQVRFQMIYCHKGWVRVVYEDQGEPLLMEAGDCVLQPPEIRHRVLESGDGLEVVELGCPADHETRAEHEISLPTGRLLPERHFGGQRFVYHDASEAEWRPWRVPGFECREIGIGAATDGLAGVRVARPAGADHTPRTTHDAEFVFGFVLAGTCTLECEGRVPERMEEGDTFVVPRHLEYALIGCSPDFELLDVTLPEDVPLT</sequence>
<dbReference type="InterPro" id="IPR013096">
    <property type="entry name" value="Cupin_2"/>
</dbReference>
<protein>
    <submittedName>
        <fullName evidence="2">Unannotated protein</fullName>
    </submittedName>
</protein>
<dbReference type="Pfam" id="PF07883">
    <property type="entry name" value="Cupin_2"/>
    <property type="match status" value="2"/>
</dbReference>
<dbReference type="InterPro" id="IPR029068">
    <property type="entry name" value="Glyas_Bleomycin-R_OHBP_Dase"/>
</dbReference>
<dbReference type="EMBL" id="CAEZSR010000041">
    <property type="protein sequence ID" value="CAB4556181.1"/>
    <property type="molecule type" value="Genomic_DNA"/>
</dbReference>
<accession>A0A6J6CX56</accession>
<dbReference type="SUPFAM" id="SSF54593">
    <property type="entry name" value="Glyoxalase/Bleomycin resistance protein/Dihydroxybiphenyl dioxygenase"/>
    <property type="match status" value="1"/>
</dbReference>
<name>A0A6J6CX56_9ZZZZ</name>
<feature type="domain" description="Cupin type-2" evidence="1">
    <location>
        <begin position="303"/>
        <end position="357"/>
    </location>
</feature>
<gene>
    <name evidence="2" type="ORF">UFOPK1493_01422</name>
</gene>
<evidence type="ECO:0000313" key="2">
    <source>
        <dbReference type="EMBL" id="CAB4556181.1"/>
    </source>
</evidence>
<dbReference type="AlphaFoldDB" id="A0A6J6CX56"/>
<dbReference type="SUPFAM" id="SSF51182">
    <property type="entry name" value="RmlC-like cupins"/>
    <property type="match status" value="1"/>
</dbReference>
<dbReference type="InterPro" id="IPR011051">
    <property type="entry name" value="RmlC_Cupin_sf"/>
</dbReference>
<reference evidence="2" key="1">
    <citation type="submission" date="2020-05" db="EMBL/GenBank/DDBJ databases">
        <authorList>
            <person name="Chiriac C."/>
            <person name="Salcher M."/>
            <person name="Ghai R."/>
            <person name="Kavagutti S V."/>
        </authorList>
    </citation>
    <scope>NUCLEOTIDE SEQUENCE</scope>
</reference>
<organism evidence="2">
    <name type="scientific">freshwater metagenome</name>
    <dbReference type="NCBI Taxonomy" id="449393"/>
    <lineage>
        <taxon>unclassified sequences</taxon>
        <taxon>metagenomes</taxon>
        <taxon>ecological metagenomes</taxon>
    </lineage>
</organism>
<dbReference type="Gene3D" id="2.60.120.10">
    <property type="entry name" value="Jelly Rolls"/>
    <property type="match status" value="2"/>
</dbReference>
<dbReference type="InterPro" id="IPR014710">
    <property type="entry name" value="RmlC-like_jellyroll"/>
</dbReference>
<proteinExistence type="predicted"/>
<evidence type="ECO:0000259" key="1">
    <source>
        <dbReference type="Pfam" id="PF07883"/>
    </source>
</evidence>
<feature type="domain" description="Cupin type-2" evidence="1">
    <location>
        <begin position="173"/>
        <end position="225"/>
    </location>
</feature>